<reference evidence="2 3" key="1">
    <citation type="submission" date="2018-08" db="EMBL/GenBank/DDBJ databases">
        <title>Isolation, diversity and antifungal activity of Actinobacteria from cow dung.</title>
        <authorList>
            <person name="Ling L."/>
        </authorList>
    </citation>
    <scope>NUCLEOTIDE SEQUENCE [LARGE SCALE GENOMIC DNA]</scope>
    <source>
        <strain evidence="2 3">NEAU-LLE</strain>
    </source>
</reference>
<dbReference type="Proteomes" id="UP000262172">
    <property type="component" value="Unassembled WGS sequence"/>
</dbReference>
<comment type="caution">
    <text evidence="2">The sequence shown here is derived from an EMBL/GenBank/DDBJ whole genome shotgun (WGS) entry which is preliminary data.</text>
</comment>
<evidence type="ECO:0000259" key="1">
    <source>
        <dbReference type="Pfam" id="PF04389"/>
    </source>
</evidence>
<dbReference type="InterPro" id="IPR007484">
    <property type="entry name" value="Peptidase_M28"/>
</dbReference>
<feature type="domain" description="Peptidase M28" evidence="1">
    <location>
        <begin position="237"/>
        <end position="313"/>
    </location>
</feature>
<gene>
    <name evidence="2" type="ORF">DY023_16825</name>
</gene>
<dbReference type="Pfam" id="PF04389">
    <property type="entry name" value="Peptidase_M28"/>
    <property type="match status" value="1"/>
</dbReference>
<evidence type="ECO:0000313" key="2">
    <source>
        <dbReference type="EMBL" id="REJ03976.1"/>
    </source>
</evidence>
<dbReference type="Gene3D" id="3.50.30.30">
    <property type="match status" value="1"/>
</dbReference>
<sequence>MSMTEEAIFTTIEDLVAMAPRATGTPGGERAAHYVEDRFAAAGLDTEVLEVPSFSWRADSCAVEVGGEAVACSPILHSALPAHDWTGAAEHDLRAHVVDIGADRVRRHDVRGAIVLFDLTFDMTVAHSLPLTLYLHDPDRRVLRKEVLSSRNPYVTSLARTMKDAAAAGAVGVIGVLRDYPDSRNYHNEYYRRTLFPLPGAWVTRAEGARLRELLRREPAARLALTVTRTEVVSRTVIGVLPGRTRDAVMIQSHHDSIGPGAVEDASGTAEVIALAEHYGAAAAAGIEREKTLLFVTFDTHFTGYQAHRAFATRHVLAADAPWNIVLNATVEHIGLRAVEGRDGGFASTGETEPRGIFVNVSPAFTWRIGRAVRRHGLHGTSLMGAGLLELFAGGIPTDASFTFVSGVPTVSLISGPLYLYDDADTIDRIDRAQLVPVARFFADVVDDAERRDGRRLGVLPAGLRRLLPRGRW</sequence>
<keyword evidence="3" id="KW-1185">Reference proteome</keyword>
<accession>A0A371NP71</accession>
<dbReference type="RefSeq" id="WP_116243496.1">
    <property type="nucleotide sequence ID" value="NZ_QUAB01000048.1"/>
</dbReference>
<dbReference type="Gene3D" id="3.40.630.10">
    <property type="entry name" value="Zn peptidases"/>
    <property type="match status" value="1"/>
</dbReference>
<dbReference type="SUPFAM" id="SSF53187">
    <property type="entry name" value="Zn-dependent exopeptidases"/>
    <property type="match status" value="1"/>
</dbReference>
<dbReference type="OrthoDB" id="3497381at2"/>
<dbReference type="EMBL" id="QUAB01000048">
    <property type="protein sequence ID" value="REJ03976.1"/>
    <property type="molecule type" value="Genomic_DNA"/>
</dbReference>
<evidence type="ECO:0000313" key="3">
    <source>
        <dbReference type="Proteomes" id="UP000262172"/>
    </source>
</evidence>
<name>A0A371NP71_9MICO</name>
<dbReference type="AlphaFoldDB" id="A0A371NP71"/>
<organism evidence="2 3">
    <name type="scientific">Microbacterium bovistercoris</name>
    <dbReference type="NCBI Taxonomy" id="2293570"/>
    <lineage>
        <taxon>Bacteria</taxon>
        <taxon>Bacillati</taxon>
        <taxon>Actinomycetota</taxon>
        <taxon>Actinomycetes</taxon>
        <taxon>Micrococcales</taxon>
        <taxon>Microbacteriaceae</taxon>
        <taxon>Microbacterium</taxon>
    </lineage>
</organism>
<proteinExistence type="predicted"/>
<protein>
    <recommendedName>
        <fullName evidence="1">Peptidase M28 domain-containing protein</fullName>
    </recommendedName>
</protein>